<dbReference type="STRING" id="4081.A0A3Q7G2U3"/>
<keyword evidence="1" id="KW-0611">Plant defense</keyword>
<dbReference type="PANTHER" id="PTHR33463:SF198">
    <property type="entry name" value="RPP4C3"/>
    <property type="match status" value="1"/>
</dbReference>
<dbReference type="Gramene" id="Solyc04g048920.1.1">
    <property type="protein sequence ID" value="Solyc04g048920.1.1.1"/>
    <property type="gene ID" value="Solyc04g048920.1"/>
</dbReference>
<name>A0A3Q7G2U3_SOLLC</name>
<reference evidence="3" key="2">
    <citation type="submission" date="2019-01" db="UniProtKB">
        <authorList>
            <consortium name="EnsemblPlants"/>
        </authorList>
    </citation>
    <scope>IDENTIFICATION</scope>
    <source>
        <strain evidence="3">cv. Heinz 1706</strain>
    </source>
</reference>
<dbReference type="PRINTS" id="PR00364">
    <property type="entry name" value="DISEASERSIST"/>
</dbReference>
<dbReference type="Gene3D" id="3.40.50.300">
    <property type="entry name" value="P-loop containing nucleotide triphosphate hydrolases"/>
    <property type="match status" value="1"/>
</dbReference>
<organism evidence="3">
    <name type="scientific">Solanum lycopersicum</name>
    <name type="common">Tomato</name>
    <name type="synonym">Lycopersicon esculentum</name>
    <dbReference type="NCBI Taxonomy" id="4081"/>
    <lineage>
        <taxon>Eukaryota</taxon>
        <taxon>Viridiplantae</taxon>
        <taxon>Streptophyta</taxon>
        <taxon>Embryophyta</taxon>
        <taxon>Tracheophyta</taxon>
        <taxon>Spermatophyta</taxon>
        <taxon>Magnoliopsida</taxon>
        <taxon>eudicotyledons</taxon>
        <taxon>Gunneridae</taxon>
        <taxon>Pentapetalae</taxon>
        <taxon>asterids</taxon>
        <taxon>lamiids</taxon>
        <taxon>Solanales</taxon>
        <taxon>Solanaceae</taxon>
        <taxon>Solanoideae</taxon>
        <taxon>Solaneae</taxon>
        <taxon>Solanum</taxon>
        <taxon>Solanum subgen. Lycopersicon</taxon>
    </lineage>
</organism>
<dbReference type="InterPro" id="IPR027417">
    <property type="entry name" value="P-loop_NTPase"/>
</dbReference>
<dbReference type="SUPFAM" id="SSF52540">
    <property type="entry name" value="P-loop containing nucleoside triphosphate hydrolases"/>
    <property type="match status" value="1"/>
</dbReference>
<dbReference type="PANTHER" id="PTHR33463">
    <property type="entry name" value="NB-ARC DOMAIN-CONTAINING PROTEIN-RELATED"/>
    <property type="match status" value="1"/>
</dbReference>
<dbReference type="Pfam" id="PF00931">
    <property type="entry name" value="NB-ARC"/>
    <property type="match status" value="1"/>
</dbReference>
<dbReference type="InParanoid" id="A0A3Q7G2U3"/>
<accession>A0A3Q7G2U3</accession>
<dbReference type="Proteomes" id="UP000004994">
    <property type="component" value="Chromosome 4"/>
</dbReference>
<dbReference type="EnsemblPlants" id="Solyc04g048920.1.1">
    <property type="protein sequence ID" value="Solyc04g048920.1.1.1"/>
    <property type="gene ID" value="Solyc04g048920.1"/>
</dbReference>
<proteinExistence type="predicted"/>
<feature type="domain" description="NB-ARC" evidence="2">
    <location>
        <begin position="5"/>
        <end position="116"/>
    </location>
</feature>
<sequence>MAALRDDGVTMIGICGMGGVVKTILAEKIRQKKKQGSLNNEVVMVTVSQQPYLKRIQGEIGRGVGLKSQRDTFWNHGYQVRSRLMVRNSRVLLILDDVWEAFHELENLVFPDAATTTNVLK</sequence>
<evidence type="ECO:0000256" key="1">
    <source>
        <dbReference type="ARBA" id="ARBA00022821"/>
    </source>
</evidence>
<evidence type="ECO:0000259" key="2">
    <source>
        <dbReference type="Pfam" id="PF00931"/>
    </source>
</evidence>
<dbReference type="AlphaFoldDB" id="A0A3Q7G2U3"/>
<dbReference type="GO" id="GO:0043531">
    <property type="term" value="F:ADP binding"/>
    <property type="evidence" value="ECO:0007669"/>
    <property type="project" value="InterPro"/>
</dbReference>
<dbReference type="InterPro" id="IPR002182">
    <property type="entry name" value="NB-ARC"/>
</dbReference>
<reference evidence="3" key="1">
    <citation type="journal article" date="2012" name="Nature">
        <title>The tomato genome sequence provides insights into fleshy fruit evolution.</title>
        <authorList>
            <consortium name="Tomato Genome Consortium"/>
        </authorList>
    </citation>
    <scope>NUCLEOTIDE SEQUENCE [LARGE SCALE GENOMIC DNA]</scope>
    <source>
        <strain evidence="3">cv. Heinz 1706</strain>
    </source>
</reference>
<protein>
    <recommendedName>
        <fullName evidence="2">NB-ARC domain-containing protein</fullName>
    </recommendedName>
</protein>
<evidence type="ECO:0000313" key="4">
    <source>
        <dbReference type="Proteomes" id="UP000004994"/>
    </source>
</evidence>
<dbReference type="InterPro" id="IPR050905">
    <property type="entry name" value="Plant_NBS-LRR"/>
</dbReference>
<evidence type="ECO:0000313" key="3">
    <source>
        <dbReference type="EnsemblPlants" id="Solyc04g048920.1.1.1"/>
    </source>
</evidence>
<keyword evidence="4" id="KW-1185">Reference proteome</keyword>
<dbReference type="PaxDb" id="4081-Solyc04g048920.1.1"/>